<feature type="signal peptide" evidence="1">
    <location>
        <begin position="1"/>
        <end position="21"/>
    </location>
</feature>
<organism evidence="3 4">
    <name type="scientific">Urochloa decumbens</name>
    <dbReference type="NCBI Taxonomy" id="240449"/>
    <lineage>
        <taxon>Eukaryota</taxon>
        <taxon>Viridiplantae</taxon>
        <taxon>Streptophyta</taxon>
        <taxon>Embryophyta</taxon>
        <taxon>Tracheophyta</taxon>
        <taxon>Spermatophyta</taxon>
        <taxon>Magnoliopsida</taxon>
        <taxon>Liliopsida</taxon>
        <taxon>Poales</taxon>
        <taxon>Poaceae</taxon>
        <taxon>PACMAD clade</taxon>
        <taxon>Panicoideae</taxon>
        <taxon>Panicodae</taxon>
        <taxon>Paniceae</taxon>
        <taxon>Melinidinae</taxon>
        <taxon>Urochloa</taxon>
    </lineage>
</organism>
<keyword evidence="4" id="KW-1185">Reference proteome</keyword>
<proteinExistence type="predicted"/>
<evidence type="ECO:0000313" key="4">
    <source>
        <dbReference type="Proteomes" id="UP001497457"/>
    </source>
</evidence>
<feature type="chain" id="PRO_5044769699" description="Bifunctional inhibitor/plant lipid transfer protein/seed storage helical domain-containing protein" evidence="1">
    <location>
        <begin position="22"/>
        <end position="126"/>
    </location>
</feature>
<dbReference type="PANTHER" id="PTHR33122:SF4">
    <property type="entry name" value="OS04G0415800 PROTEIN"/>
    <property type="match status" value="1"/>
</dbReference>
<dbReference type="AlphaFoldDB" id="A0ABC9CAI9"/>
<dbReference type="InterPro" id="IPR036312">
    <property type="entry name" value="Bifun_inhib/LTP/seed_sf"/>
</dbReference>
<accession>A0ABC9CAI9</accession>
<dbReference type="SMART" id="SM00499">
    <property type="entry name" value="AAI"/>
    <property type="match status" value="1"/>
</dbReference>
<dbReference type="PANTHER" id="PTHR33122">
    <property type="entry name" value="LIPID BINDING PROTEIN-RELATED"/>
    <property type="match status" value="1"/>
</dbReference>
<dbReference type="InterPro" id="IPR016140">
    <property type="entry name" value="Bifunc_inhib/LTP/seed_store"/>
</dbReference>
<gene>
    <name evidence="3" type="ORF">URODEC1_LOCUS73594</name>
</gene>
<protein>
    <recommendedName>
        <fullName evidence="2">Bifunctional inhibitor/plant lipid transfer protein/seed storage helical domain-containing protein</fullName>
    </recommendedName>
</protein>
<sequence length="126" mass="12784">MRSLFLLALVLLAGAAAVVLAAPPRGAAGGGECGGTRPDHLALKLAPCASAVVDPASAPSASCCAAVRDVGRRHSPDCLCALLLSDTVRHSGVSLDAVITIPKRCNLATRPIGYKCGEYTLPGLHE</sequence>
<dbReference type="SUPFAM" id="SSF47699">
    <property type="entry name" value="Bifunctional inhibitor/lipid-transfer protein/seed storage 2S albumin"/>
    <property type="match status" value="1"/>
</dbReference>
<dbReference type="Proteomes" id="UP001497457">
    <property type="component" value="Chromosome 29rd"/>
</dbReference>
<evidence type="ECO:0000313" key="3">
    <source>
        <dbReference type="EMBL" id="CAL5017091.1"/>
    </source>
</evidence>
<dbReference type="EMBL" id="OZ075139">
    <property type="protein sequence ID" value="CAL5017091.1"/>
    <property type="molecule type" value="Genomic_DNA"/>
</dbReference>
<feature type="domain" description="Bifunctional inhibitor/plant lipid transfer protein/seed storage helical" evidence="2">
    <location>
        <begin position="33"/>
        <end position="116"/>
    </location>
</feature>
<dbReference type="InterPro" id="IPR039265">
    <property type="entry name" value="DIR1-like"/>
</dbReference>
<name>A0ABC9CAI9_9POAL</name>
<reference evidence="3" key="1">
    <citation type="submission" date="2024-10" db="EMBL/GenBank/DDBJ databases">
        <authorList>
            <person name="Ryan C."/>
        </authorList>
    </citation>
    <scope>NUCLEOTIDE SEQUENCE [LARGE SCALE GENOMIC DNA]</scope>
</reference>
<evidence type="ECO:0000256" key="1">
    <source>
        <dbReference type="SAM" id="SignalP"/>
    </source>
</evidence>
<dbReference type="Pfam" id="PF14368">
    <property type="entry name" value="LTP_2"/>
    <property type="match status" value="1"/>
</dbReference>
<dbReference type="CDD" id="cd00010">
    <property type="entry name" value="AAI_LTSS"/>
    <property type="match status" value="1"/>
</dbReference>
<evidence type="ECO:0000259" key="2">
    <source>
        <dbReference type="SMART" id="SM00499"/>
    </source>
</evidence>
<dbReference type="Gene3D" id="1.10.110.10">
    <property type="entry name" value="Plant lipid-transfer and hydrophobic proteins"/>
    <property type="match status" value="1"/>
</dbReference>
<keyword evidence="1" id="KW-0732">Signal</keyword>